<dbReference type="Pfam" id="PF01965">
    <property type="entry name" value="DJ-1_PfpI"/>
    <property type="match status" value="1"/>
</dbReference>
<dbReference type="RefSeq" id="WP_074675201.1">
    <property type="nucleotide sequence ID" value="NZ_CBCSET010000001.1"/>
</dbReference>
<dbReference type="NCBIfam" id="TIGR01382">
    <property type="entry name" value="PfpI"/>
    <property type="match status" value="1"/>
</dbReference>
<dbReference type="PROSITE" id="PS51276">
    <property type="entry name" value="PEPTIDASE_C56_PFPI"/>
    <property type="match status" value="1"/>
</dbReference>
<dbReference type="InterPro" id="IPR029062">
    <property type="entry name" value="Class_I_gatase-like"/>
</dbReference>
<protein>
    <submittedName>
        <fullName evidence="4">Protease I</fullName>
    </submittedName>
    <submittedName>
        <fullName evidence="3">Type 1 glutamine amidotransferase domain-containing protein</fullName>
    </submittedName>
</protein>
<dbReference type="Proteomes" id="UP001278050">
    <property type="component" value="Unassembled WGS sequence"/>
</dbReference>
<comment type="similarity">
    <text evidence="1">Belongs to the peptidase C56 family.</text>
</comment>
<evidence type="ECO:0000256" key="1">
    <source>
        <dbReference type="ARBA" id="ARBA00008542"/>
    </source>
</evidence>
<dbReference type="PANTHER" id="PTHR42733:SF12">
    <property type="entry name" value="PROTEINASE"/>
    <property type="match status" value="1"/>
</dbReference>
<proteinExistence type="inferred from homology"/>
<sequence>MNSNLQGKKVLFITANSGIERDELLKPMQALKDQGASVTHASVKGGKAETWLKDSEKDVTVQSDTQLKGVGAADYDLLVIPGGTVNADNLRQDEDAQRLVQEFRDAGKTVAAICHGPWLLIDAGVVQGKVMTSYSSVRLDLANAGASWVDAEVQVCPGQNWTLITSRNPGDIAAFNEAISQALLAA</sequence>
<dbReference type="EMBL" id="JAWXXP010000001">
    <property type="protein sequence ID" value="MDX5991428.1"/>
    <property type="molecule type" value="Genomic_DNA"/>
</dbReference>
<keyword evidence="3" id="KW-0315">Glutamine amidotransferase</keyword>
<dbReference type="InterPro" id="IPR006286">
    <property type="entry name" value="C56_PfpI-like"/>
</dbReference>
<evidence type="ECO:0000313" key="4">
    <source>
        <dbReference type="EMBL" id="SDD34986.1"/>
    </source>
</evidence>
<dbReference type="CDD" id="cd03134">
    <property type="entry name" value="GATase1_PfpI_like"/>
    <property type="match status" value="1"/>
</dbReference>
<dbReference type="PANTHER" id="PTHR42733">
    <property type="entry name" value="DJ-1 PROTEIN"/>
    <property type="match status" value="1"/>
</dbReference>
<gene>
    <name evidence="4" type="ORF">SAMN05216575_101379</name>
    <name evidence="3" type="ORF">SIM71_05135</name>
</gene>
<reference evidence="3 6" key="2">
    <citation type="submission" date="2023-11" db="EMBL/GenBank/DDBJ databases">
        <title>MicrobeMod: A computational toolkit for identifying prokaryotic methylation and restriction-modification with nanopore sequencing.</title>
        <authorList>
            <person name="Crits-Christoph A."/>
            <person name="Kang S.C."/>
            <person name="Lee H."/>
            <person name="Ostrov N."/>
        </authorList>
    </citation>
    <scope>NUCLEOTIDE SEQUENCE [LARGE SCALE GENOMIC DNA]</scope>
    <source>
        <strain evidence="3 6">ATCC BAA-571</strain>
    </source>
</reference>
<evidence type="ECO:0000313" key="6">
    <source>
        <dbReference type="Proteomes" id="UP001278050"/>
    </source>
</evidence>
<keyword evidence="4" id="KW-0645">Protease</keyword>
<evidence type="ECO:0000313" key="3">
    <source>
        <dbReference type="EMBL" id="MDX5991428.1"/>
    </source>
</evidence>
<accession>A0A1G6U2T0</accession>
<reference evidence="4 5" key="1">
    <citation type="submission" date="2016-10" db="EMBL/GenBank/DDBJ databases">
        <authorList>
            <person name="de Groot N.N."/>
        </authorList>
    </citation>
    <scope>NUCLEOTIDE SEQUENCE [LARGE SCALE GENOMIC DNA]</scope>
    <source>
        <strain evidence="4 5">JCM 10630</strain>
    </source>
</reference>
<dbReference type="Gene3D" id="3.40.50.880">
    <property type="match status" value="1"/>
</dbReference>
<dbReference type="SUPFAM" id="SSF52317">
    <property type="entry name" value="Class I glutamine amidotransferase-like"/>
    <property type="match status" value="1"/>
</dbReference>
<organism evidence="4 5">
    <name type="scientific">Ectopseudomonas alcaliphila</name>
    <dbReference type="NCBI Taxonomy" id="101564"/>
    <lineage>
        <taxon>Bacteria</taxon>
        <taxon>Pseudomonadati</taxon>
        <taxon>Pseudomonadota</taxon>
        <taxon>Gammaproteobacteria</taxon>
        <taxon>Pseudomonadales</taxon>
        <taxon>Pseudomonadaceae</taxon>
        <taxon>Ectopseudomonas</taxon>
    </lineage>
</organism>
<name>A0A1G6U2T0_9GAMM</name>
<dbReference type="GO" id="GO:0006508">
    <property type="term" value="P:proteolysis"/>
    <property type="evidence" value="ECO:0007669"/>
    <property type="project" value="UniProtKB-KW"/>
</dbReference>
<dbReference type="Proteomes" id="UP000182413">
    <property type="component" value="Unassembled WGS sequence"/>
</dbReference>
<keyword evidence="4" id="KW-0378">Hydrolase</keyword>
<dbReference type="EMBL" id="FNAE01000001">
    <property type="protein sequence ID" value="SDD34986.1"/>
    <property type="molecule type" value="Genomic_DNA"/>
</dbReference>
<dbReference type="AlphaFoldDB" id="A0A1G6U2T0"/>
<evidence type="ECO:0000259" key="2">
    <source>
        <dbReference type="Pfam" id="PF01965"/>
    </source>
</evidence>
<feature type="domain" description="DJ-1/PfpI" evidence="2">
    <location>
        <begin position="8"/>
        <end position="180"/>
    </location>
</feature>
<keyword evidence="6" id="KW-1185">Reference proteome</keyword>
<dbReference type="OrthoDB" id="9792284at2"/>
<dbReference type="GO" id="GO:0008233">
    <property type="term" value="F:peptidase activity"/>
    <property type="evidence" value="ECO:0007669"/>
    <property type="project" value="UniProtKB-KW"/>
</dbReference>
<evidence type="ECO:0000313" key="5">
    <source>
        <dbReference type="Proteomes" id="UP000182413"/>
    </source>
</evidence>
<dbReference type="InterPro" id="IPR002818">
    <property type="entry name" value="DJ-1/PfpI"/>
</dbReference>